<evidence type="ECO:0000256" key="1">
    <source>
        <dbReference type="SAM" id="MobiDB-lite"/>
    </source>
</evidence>
<dbReference type="PANTHER" id="PTHR35043:SF7">
    <property type="entry name" value="TRANSCRIPTION FACTOR DOMAIN-CONTAINING PROTEIN"/>
    <property type="match status" value="1"/>
</dbReference>
<keyword evidence="2" id="KW-0812">Transmembrane</keyword>
<evidence type="ECO:0000313" key="3">
    <source>
        <dbReference type="EMBL" id="KIK53919.1"/>
    </source>
</evidence>
<evidence type="ECO:0000256" key="2">
    <source>
        <dbReference type="SAM" id="Phobius"/>
    </source>
</evidence>
<feature type="transmembrane region" description="Helical" evidence="2">
    <location>
        <begin position="300"/>
        <end position="317"/>
    </location>
</feature>
<dbReference type="OrthoDB" id="9451547at2759"/>
<gene>
    <name evidence="3" type="ORF">GYMLUDRAFT_922503</name>
</gene>
<protein>
    <recommendedName>
        <fullName evidence="5">Transmembrane protein</fullName>
    </recommendedName>
</protein>
<feature type="transmembrane region" description="Helical" evidence="2">
    <location>
        <begin position="536"/>
        <end position="554"/>
    </location>
</feature>
<dbReference type="PANTHER" id="PTHR35043">
    <property type="entry name" value="TRANSCRIPTION FACTOR DOMAIN-CONTAINING PROTEIN"/>
    <property type="match status" value="1"/>
</dbReference>
<feature type="region of interest" description="Disordered" evidence="1">
    <location>
        <begin position="193"/>
        <end position="212"/>
    </location>
</feature>
<reference evidence="3 4" key="1">
    <citation type="submission" date="2014-04" db="EMBL/GenBank/DDBJ databases">
        <title>Evolutionary Origins and Diversification of the Mycorrhizal Mutualists.</title>
        <authorList>
            <consortium name="DOE Joint Genome Institute"/>
            <consortium name="Mycorrhizal Genomics Consortium"/>
            <person name="Kohler A."/>
            <person name="Kuo A."/>
            <person name="Nagy L.G."/>
            <person name="Floudas D."/>
            <person name="Copeland A."/>
            <person name="Barry K.W."/>
            <person name="Cichocki N."/>
            <person name="Veneault-Fourrey C."/>
            <person name="LaButti K."/>
            <person name="Lindquist E.A."/>
            <person name="Lipzen A."/>
            <person name="Lundell T."/>
            <person name="Morin E."/>
            <person name="Murat C."/>
            <person name="Riley R."/>
            <person name="Ohm R."/>
            <person name="Sun H."/>
            <person name="Tunlid A."/>
            <person name="Henrissat B."/>
            <person name="Grigoriev I.V."/>
            <person name="Hibbett D.S."/>
            <person name="Martin F."/>
        </authorList>
    </citation>
    <scope>NUCLEOTIDE SEQUENCE [LARGE SCALE GENOMIC DNA]</scope>
    <source>
        <strain evidence="3 4">FD-317 M1</strain>
    </source>
</reference>
<keyword evidence="4" id="KW-1185">Reference proteome</keyword>
<name>A0A0D0BW82_9AGAR</name>
<dbReference type="HOGENOM" id="CLU_022883_6_1_1"/>
<feature type="transmembrane region" description="Helical" evidence="2">
    <location>
        <begin position="463"/>
        <end position="480"/>
    </location>
</feature>
<feature type="transmembrane region" description="Helical" evidence="2">
    <location>
        <begin position="329"/>
        <end position="347"/>
    </location>
</feature>
<proteinExistence type="predicted"/>
<keyword evidence="2" id="KW-0472">Membrane</keyword>
<feature type="transmembrane region" description="Helical" evidence="2">
    <location>
        <begin position="492"/>
        <end position="516"/>
    </location>
</feature>
<sequence>MIIPSITHLQALVVRSATTDVEAGSASSSTSDSCNDINDCRTLLQIVWSCVSVLIACTWVSVHPNVPGPDDNSWKVLRRKIGLMIIALIAPEMLVLWAARQWFAARKLSEWYPGWMRTHAFFALMGGFALYEGKKCVSVLRFIPPDDWLTGNSGPIMKHFTSVERRTVTNGNSLSIHVRGHNTGVLLTEDHPSAASHTDVEHDSPVSSHEKDDTLVISADSNPKSGTQTERGELKVPLLASSNFEGRYNQTHTTPTLYTVGKFAECYATIFDRQSFVAHLNLIARIPEAEIKDRSHSDGFSKLIAVMQTTWFVVQLFARWAEGLPVTELEVMTLAFAAMNVLIYFFWWDKPQGVGCPVCIVQKSADEDVVDPLVGASAQQKDRWVAIAWSWLRNILGSIFEMIRGLLHLDVLSILLIIIKFPQDIYRVIFGIILWDHIVQEPNIVSSFERTTKLEPKNAQDKFIAYGAAVMFGAIHCAAWTSKFPSTAEEVLWKVCSLLVTCVPMYLAWVNIIVNIHPNLPTWVWRSIKWVSMGTLFMYILARLSLIVQSFVSLRDLPPGIFKAVQWTNFIHTSRFQY</sequence>
<dbReference type="AlphaFoldDB" id="A0A0D0BW82"/>
<evidence type="ECO:0008006" key="5">
    <source>
        <dbReference type="Google" id="ProtNLM"/>
    </source>
</evidence>
<accession>A0A0D0BW82</accession>
<dbReference type="Proteomes" id="UP000053593">
    <property type="component" value="Unassembled WGS sequence"/>
</dbReference>
<organism evidence="3 4">
    <name type="scientific">Collybiopsis luxurians FD-317 M1</name>
    <dbReference type="NCBI Taxonomy" id="944289"/>
    <lineage>
        <taxon>Eukaryota</taxon>
        <taxon>Fungi</taxon>
        <taxon>Dikarya</taxon>
        <taxon>Basidiomycota</taxon>
        <taxon>Agaricomycotina</taxon>
        <taxon>Agaricomycetes</taxon>
        <taxon>Agaricomycetidae</taxon>
        <taxon>Agaricales</taxon>
        <taxon>Marasmiineae</taxon>
        <taxon>Omphalotaceae</taxon>
        <taxon>Collybiopsis</taxon>
        <taxon>Collybiopsis luxurians</taxon>
    </lineage>
</organism>
<dbReference type="EMBL" id="KN834822">
    <property type="protein sequence ID" value="KIK53919.1"/>
    <property type="molecule type" value="Genomic_DNA"/>
</dbReference>
<feature type="transmembrane region" description="Helical" evidence="2">
    <location>
        <begin position="81"/>
        <end position="99"/>
    </location>
</feature>
<feature type="transmembrane region" description="Helical" evidence="2">
    <location>
        <begin position="42"/>
        <end position="60"/>
    </location>
</feature>
<evidence type="ECO:0000313" key="4">
    <source>
        <dbReference type="Proteomes" id="UP000053593"/>
    </source>
</evidence>
<keyword evidence="2" id="KW-1133">Transmembrane helix</keyword>